<reference evidence="1" key="2">
    <citation type="submission" date="2020-09" db="EMBL/GenBank/DDBJ databases">
        <authorList>
            <person name="Sun Q."/>
            <person name="Ohkuma M."/>
        </authorList>
    </citation>
    <scope>NUCLEOTIDE SEQUENCE</scope>
    <source>
        <strain evidence="1">JCM 3276</strain>
    </source>
</reference>
<protein>
    <submittedName>
        <fullName evidence="1">Uncharacterized protein</fullName>
    </submittedName>
</protein>
<comment type="caution">
    <text evidence="1">The sequence shown here is derived from an EMBL/GenBank/DDBJ whole genome shotgun (WGS) entry which is preliminary data.</text>
</comment>
<keyword evidence="2" id="KW-1185">Reference proteome</keyword>
<organism evidence="1 2">
    <name type="scientific">Actinokineospora fastidiosa</name>
    <dbReference type="NCBI Taxonomy" id="1816"/>
    <lineage>
        <taxon>Bacteria</taxon>
        <taxon>Bacillati</taxon>
        <taxon>Actinomycetota</taxon>
        <taxon>Actinomycetes</taxon>
        <taxon>Pseudonocardiales</taxon>
        <taxon>Pseudonocardiaceae</taxon>
        <taxon>Actinokineospora</taxon>
    </lineage>
</organism>
<reference evidence="1" key="1">
    <citation type="journal article" date="2014" name="Int. J. Syst. Evol. Microbiol.">
        <title>Complete genome sequence of Corynebacterium casei LMG S-19264T (=DSM 44701T), isolated from a smear-ripened cheese.</title>
        <authorList>
            <consortium name="US DOE Joint Genome Institute (JGI-PGF)"/>
            <person name="Walter F."/>
            <person name="Albersmeier A."/>
            <person name="Kalinowski J."/>
            <person name="Ruckert C."/>
        </authorList>
    </citation>
    <scope>NUCLEOTIDE SEQUENCE</scope>
    <source>
        <strain evidence="1">JCM 3276</strain>
    </source>
</reference>
<dbReference type="Proteomes" id="UP000660680">
    <property type="component" value="Unassembled WGS sequence"/>
</dbReference>
<name>A0A918LF74_9PSEU</name>
<proteinExistence type="predicted"/>
<gene>
    <name evidence="1" type="ORF">GCM10010171_37520</name>
</gene>
<sequence length="169" mass="18597">MVVALTLATYGHAQAVTAQGTEVMPYCSTLMGDSPDGESSRVVVEHCSKVSRADAVAGMRAKAHTLGYDTRQSQALIILYEHAYYGGASNVVHGDDGVCDKSGYRLDFNDYWTENLSSVQGIATCDRLYLLRGDDWRINKRFPLDAPLLGSFDNNINFRAQVYSSYHDG</sequence>
<accession>A0A918LF74</accession>
<evidence type="ECO:0000313" key="2">
    <source>
        <dbReference type="Proteomes" id="UP000660680"/>
    </source>
</evidence>
<dbReference type="AlphaFoldDB" id="A0A918LF74"/>
<evidence type="ECO:0000313" key="1">
    <source>
        <dbReference type="EMBL" id="GGS39063.1"/>
    </source>
</evidence>
<dbReference type="EMBL" id="BMRB01000002">
    <property type="protein sequence ID" value="GGS39063.1"/>
    <property type="molecule type" value="Genomic_DNA"/>
</dbReference>